<dbReference type="PANTHER" id="PTHR10091">
    <property type="entry name" value="ALDOSE-1-EPIMERASE"/>
    <property type="match status" value="1"/>
</dbReference>
<dbReference type="EC" id="5.1.3.3" evidence="9"/>
<name>F0SS07_RUBBR</name>
<feature type="binding site" evidence="12">
    <location>
        <begin position="190"/>
        <end position="192"/>
    </location>
    <ligand>
        <name>beta-D-galactose</name>
        <dbReference type="ChEBI" id="CHEBI:27667"/>
    </ligand>
</feature>
<evidence type="ECO:0000256" key="5">
    <source>
        <dbReference type="ARBA" id="ARBA00022490"/>
    </source>
</evidence>
<dbReference type="GO" id="GO:0030246">
    <property type="term" value="F:carbohydrate binding"/>
    <property type="evidence" value="ECO:0007669"/>
    <property type="project" value="InterPro"/>
</dbReference>
<keyword evidence="8 9" id="KW-0119">Carbohydrate metabolism</keyword>
<dbReference type="NCBIfam" id="NF008277">
    <property type="entry name" value="PRK11055.1"/>
    <property type="match status" value="1"/>
</dbReference>
<evidence type="ECO:0000256" key="10">
    <source>
        <dbReference type="PIRSR" id="PIRSR005096-1"/>
    </source>
</evidence>
<dbReference type="GO" id="GO:0033499">
    <property type="term" value="P:galactose catabolic process via UDP-galactose, Leloir pathway"/>
    <property type="evidence" value="ECO:0007669"/>
    <property type="project" value="TreeGrafter"/>
</dbReference>
<feature type="active site" description="Proton acceptor" evidence="10">
    <location>
        <position position="329"/>
    </location>
</feature>
<evidence type="ECO:0000256" key="8">
    <source>
        <dbReference type="ARBA" id="ARBA00023277"/>
    </source>
</evidence>
<protein>
    <recommendedName>
        <fullName evidence="9">Aldose 1-epimerase</fullName>
        <ecNumber evidence="9">5.1.3.3</ecNumber>
    </recommendedName>
</protein>
<evidence type="ECO:0000256" key="13">
    <source>
        <dbReference type="SAM" id="SignalP"/>
    </source>
</evidence>
<feature type="signal peptide" evidence="13">
    <location>
        <begin position="1"/>
        <end position="19"/>
    </location>
</feature>
<comment type="subunit">
    <text evidence="4">Monomer.</text>
</comment>
<gene>
    <name evidence="14" type="ordered locus">Plabr_3755</name>
</gene>
<dbReference type="InterPro" id="IPR008183">
    <property type="entry name" value="Aldose_1/G6P_1-epimerase"/>
</dbReference>
<evidence type="ECO:0000256" key="4">
    <source>
        <dbReference type="ARBA" id="ARBA00011245"/>
    </source>
</evidence>
<dbReference type="EMBL" id="CP002546">
    <property type="protein sequence ID" value="ADY61345.1"/>
    <property type="molecule type" value="Genomic_DNA"/>
</dbReference>
<feature type="binding site" evidence="11">
    <location>
        <position position="262"/>
    </location>
    <ligand>
        <name>beta-D-galactose</name>
        <dbReference type="ChEBI" id="CHEBI:27667"/>
    </ligand>
</feature>
<dbReference type="CDD" id="cd09019">
    <property type="entry name" value="galactose_mutarotase_like"/>
    <property type="match status" value="1"/>
</dbReference>
<dbReference type="InterPro" id="IPR014718">
    <property type="entry name" value="GH-type_carb-bd"/>
</dbReference>
<evidence type="ECO:0000256" key="3">
    <source>
        <dbReference type="ARBA" id="ARBA00006206"/>
    </source>
</evidence>
<keyword evidence="13" id="KW-0732">Signal</keyword>
<dbReference type="InterPro" id="IPR015443">
    <property type="entry name" value="Aldose_1-epimerase"/>
</dbReference>
<dbReference type="SUPFAM" id="SSF74650">
    <property type="entry name" value="Galactose mutarotase-like"/>
    <property type="match status" value="1"/>
</dbReference>
<comment type="catalytic activity">
    <reaction evidence="9">
        <text>alpha-D-glucose = beta-D-glucose</text>
        <dbReference type="Rhea" id="RHEA:10264"/>
        <dbReference type="ChEBI" id="CHEBI:15903"/>
        <dbReference type="ChEBI" id="CHEBI:17925"/>
        <dbReference type="EC" id="5.1.3.3"/>
    </reaction>
</comment>
<dbReference type="InterPro" id="IPR047215">
    <property type="entry name" value="Galactose_mutarotase-like"/>
</dbReference>
<feature type="active site" description="Proton donor" evidence="10">
    <location>
        <position position="190"/>
    </location>
</feature>
<evidence type="ECO:0000256" key="7">
    <source>
        <dbReference type="ARBA" id="ARBA00023235"/>
    </source>
</evidence>
<dbReference type="AlphaFoldDB" id="F0SS07"/>
<comment type="pathway">
    <text evidence="2 9">Carbohydrate metabolism; hexose metabolism.</text>
</comment>
<accession>F0SS07</accession>
<evidence type="ECO:0000256" key="2">
    <source>
        <dbReference type="ARBA" id="ARBA00005028"/>
    </source>
</evidence>
<dbReference type="FunFam" id="2.70.98.10:FF:000003">
    <property type="entry name" value="Aldose 1-epimerase"/>
    <property type="match status" value="1"/>
</dbReference>
<dbReference type="RefSeq" id="WP_013630064.1">
    <property type="nucleotide sequence ID" value="NC_015174.1"/>
</dbReference>
<dbReference type="Gene3D" id="2.70.98.10">
    <property type="match status" value="1"/>
</dbReference>
<dbReference type="eggNOG" id="COG2017">
    <property type="taxonomic scope" value="Bacteria"/>
</dbReference>
<dbReference type="InterPro" id="IPR011013">
    <property type="entry name" value="Gal_mutarotase_sf_dom"/>
</dbReference>
<keyword evidence="5" id="KW-0963">Cytoplasm</keyword>
<keyword evidence="15" id="KW-1185">Reference proteome</keyword>
<dbReference type="Proteomes" id="UP000006860">
    <property type="component" value="Chromosome"/>
</dbReference>
<dbReference type="STRING" id="756272.Plabr_3755"/>
<comment type="subcellular location">
    <subcellularLocation>
        <location evidence="1">Cytoplasm</location>
    </subcellularLocation>
</comment>
<feature type="chain" id="PRO_5003260873" description="Aldose 1-epimerase" evidence="13">
    <location>
        <begin position="20"/>
        <end position="364"/>
    </location>
</feature>
<dbReference type="HOGENOM" id="CLU_031753_1_0_0"/>
<organism evidence="14 15">
    <name type="scientific">Rubinisphaera brasiliensis (strain ATCC 49424 / DSM 5305 / JCM 21570 / IAM 15109 / NBRC 103401 / IFAM 1448)</name>
    <name type="common">Planctomyces brasiliensis</name>
    <dbReference type="NCBI Taxonomy" id="756272"/>
    <lineage>
        <taxon>Bacteria</taxon>
        <taxon>Pseudomonadati</taxon>
        <taxon>Planctomycetota</taxon>
        <taxon>Planctomycetia</taxon>
        <taxon>Planctomycetales</taxon>
        <taxon>Planctomycetaceae</taxon>
        <taxon>Rubinisphaera</taxon>
    </lineage>
</organism>
<evidence type="ECO:0000256" key="11">
    <source>
        <dbReference type="PIRSR" id="PIRSR005096-2"/>
    </source>
</evidence>
<proteinExistence type="inferred from homology"/>
<evidence type="ECO:0000256" key="9">
    <source>
        <dbReference type="PIRNR" id="PIRNR005096"/>
    </source>
</evidence>
<evidence type="ECO:0000313" key="14">
    <source>
        <dbReference type="EMBL" id="ADY61345.1"/>
    </source>
</evidence>
<comment type="similarity">
    <text evidence="3 9">Belongs to the aldose epimerase family.</text>
</comment>
<dbReference type="PANTHER" id="PTHR10091:SF0">
    <property type="entry name" value="GALACTOSE MUTAROTASE"/>
    <property type="match status" value="1"/>
</dbReference>
<evidence type="ECO:0000313" key="15">
    <source>
        <dbReference type="Proteomes" id="UP000006860"/>
    </source>
</evidence>
<dbReference type="UniPathway" id="UPA00242"/>
<dbReference type="PIRSF" id="PIRSF005096">
    <property type="entry name" value="GALM"/>
    <property type="match status" value="1"/>
</dbReference>
<sequence length="364" mass="40033">MRVLISLLALQIFATGANAQVEDFDSIKLYTLKNDSGMTVKVTNYGAIITSIVVPDRNGNLADVALGYDSLKHYMNAVDKPYFGAVVGRYGNRIANGLFKLNGETYSLATNNGANHLHGGVIGFDKVVWDADYDRKGNRITLSYQAKDGEEGYPGNLDLQVTYHLTVDNQLEVEYSATTDKATPVNVTQHTYFNLKGEGEGDILGHELMLNASRYTPVDEGLIPTGELASVKETPFDFTKAKAIGRDIDQQHQQLIYGGGFDHNWVLDKEGKEGELTLAARVVEPESGRVLEVHTTEPGVQFYCGNFLDGRLTGKAGKPYVHRGGFCLETQHFPDSPNQPNFPSTILEPGEKLQSRTVFTFSVE</sequence>
<reference evidence="15" key="1">
    <citation type="submission" date="2011-02" db="EMBL/GenBank/DDBJ databases">
        <title>The complete genome of Planctomyces brasiliensis DSM 5305.</title>
        <authorList>
            <person name="Lucas S."/>
            <person name="Copeland A."/>
            <person name="Lapidus A."/>
            <person name="Bruce D."/>
            <person name="Goodwin L."/>
            <person name="Pitluck S."/>
            <person name="Kyrpides N."/>
            <person name="Mavromatis K."/>
            <person name="Pagani I."/>
            <person name="Ivanova N."/>
            <person name="Ovchinnikova G."/>
            <person name="Lu M."/>
            <person name="Detter J.C."/>
            <person name="Han C."/>
            <person name="Land M."/>
            <person name="Hauser L."/>
            <person name="Markowitz V."/>
            <person name="Cheng J.-F."/>
            <person name="Hugenholtz P."/>
            <person name="Woyke T."/>
            <person name="Wu D."/>
            <person name="Tindall B."/>
            <person name="Pomrenke H.G."/>
            <person name="Brambilla E."/>
            <person name="Klenk H.-P."/>
            <person name="Eisen J.A."/>
        </authorList>
    </citation>
    <scope>NUCLEOTIDE SEQUENCE [LARGE SCALE GENOMIC DNA]</scope>
    <source>
        <strain evidence="15">ATCC 49424 / DSM 5305 / JCM 21570 / NBRC 103401 / IFAM 1448</strain>
    </source>
</reference>
<evidence type="ECO:0000256" key="1">
    <source>
        <dbReference type="ARBA" id="ARBA00004496"/>
    </source>
</evidence>
<dbReference type="GO" id="GO:0006006">
    <property type="term" value="P:glucose metabolic process"/>
    <property type="evidence" value="ECO:0007669"/>
    <property type="project" value="TreeGrafter"/>
</dbReference>
<dbReference type="KEGG" id="pbs:Plabr_3755"/>
<evidence type="ECO:0000256" key="6">
    <source>
        <dbReference type="ARBA" id="ARBA00022553"/>
    </source>
</evidence>
<dbReference type="Pfam" id="PF01263">
    <property type="entry name" value="Aldose_epim"/>
    <property type="match status" value="1"/>
</dbReference>
<dbReference type="GO" id="GO:0004034">
    <property type="term" value="F:aldose 1-epimerase activity"/>
    <property type="evidence" value="ECO:0007669"/>
    <property type="project" value="UniProtKB-EC"/>
</dbReference>
<feature type="binding site" evidence="12">
    <location>
        <begin position="92"/>
        <end position="93"/>
    </location>
    <ligand>
        <name>beta-D-galactose</name>
        <dbReference type="ChEBI" id="CHEBI:27667"/>
    </ligand>
</feature>
<keyword evidence="6" id="KW-0597">Phosphoprotein</keyword>
<dbReference type="GO" id="GO:0005737">
    <property type="term" value="C:cytoplasm"/>
    <property type="evidence" value="ECO:0007669"/>
    <property type="project" value="UniProtKB-SubCell"/>
</dbReference>
<evidence type="ECO:0000256" key="12">
    <source>
        <dbReference type="PIRSR" id="PIRSR005096-3"/>
    </source>
</evidence>
<keyword evidence="7 9" id="KW-0413">Isomerase</keyword>